<feature type="transmembrane region" description="Helical" evidence="6">
    <location>
        <begin position="167"/>
        <end position="190"/>
    </location>
</feature>
<accession>A0A562TGJ3</accession>
<feature type="transmembrane region" description="Helical" evidence="6">
    <location>
        <begin position="268"/>
        <end position="285"/>
    </location>
</feature>
<feature type="transmembrane region" description="Helical" evidence="6">
    <location>
        <begin position="321"/>
        <end position="344"/>
    </location>
</feature>
<dbReference type="Pfam" id="PF07690">
    <property type="entry name" value="MFS_1"/>
    <property type="match status" value="1"/>
</dbReference>
<sequence>MNVPSSFRPAAVAEQLALPSAIFFAVTVEMAPAGSVHHIAEGFGASVPEAAMGSAFYAVATALLALPMAFILRRSNLRRAFMAASFAFTLMALASAFAPDILIYTGFRVANGLVHAAFFPLALALAARSARAQPERAVAKALMGNALALALGIPAGEAMAELASWRLPMAVAAVGVVCSAAFAPAVPVGAFSTDKSEPRFSLSGGLVCVGTLFALIITGHFAFYAYFAPLVDVSSRPVALFLALYGASVVLATMVSGYLAARARLERACAIVCVEAAVLIASGLAGGELSFFLLAIGAGFCFGLLPTLVQTELLEIEGGNGTLASGIAVVAFNSGIAAGTFAGGMVEPLSMQYPPVLGGVFLLAAAFGLSVLVFSSVTHSSVFSRSSGE</sequence>
<evidence type="ECO:0000256" key="6">
    <source>
        <dbReference type="SAM" id="Phobius"/>
    </source>
</evidence>
<dbReference type="EMBL" id="VLLF01000001">
    <property type="protein sequence ID" value="TWI92655.1"/>
    <property type="molecule type" value="Genomic_DNA"/>
</dbReference>
<dbReference type="Proteomes" id="UP000320593">
    <property type="component" value="Unassembled WGS sequence"/>
</dbReference>
<feature type="transmembrane region" description="Helical" evidence="6">
    <location>
        <begin position="54"/>
        <end position="72"/>
    </location>
</feature>
<dbReference type="SUPFAM" id="SSF103473">
    <property type="entry name" value="MFS general substrate transporter"/>
    <property type="match status" value="1"/>
</dbReference>
<dbReference type="GO" id="GO:0005886">
    <property type="term" value="C:plasma membrane"/>
    <property type="evidence" value="ECO:0007669"/>
    <property type="project" value="UniProtKB-SubCell"/>
</dbReference>
<feature type="transmembrane region" description="Helical" evidence="6">
    <location>
        <begin position="356"/>
        <end position="377"/>
    </location>
</feature>
<evidence type="ECO:0000256" key="1">
    <source>
        <dbReference type="ARBA" id="ARBA00004651"/>
    </source>
</evidence>
<dbReference type="InterPro" id="IPR050189">
    <property type="entry name" value="MFS_Efflux_Transporters"/>
</dbReference>
<gene>
    <name evidence="7" type="ORF">JM93_00198</name>
</gene>
<keyword evidence="3 6" id="KW-0812">Transmembrane</keyword>
<proteinExistence type="predicted"/>
<keyword evidence="4 6" id="KW-1133">Transmembrane helix</keyword>
<feature type="transmembrane region" description="Helical" evidence="6">
    <location>
        <begin position="84"/>
        <end position="107"/>
    </location>
</feature>
<dbReference type="Gene3D" id="1.20.1250.20">
    <property type="entry name" value="MFS general substrate transporter like domains"/>
    <property type="match status" value="2"/>
</dbReference>
<dbReference type="PANTHER" id="PTHR43124:SF10">
    <property type="entry name" value="PURINE EFFLUX PUMP PBUE"/>
    <property type="match status" value="1"/>
</dbReference>
<dbReference type="OrthoDB" id="9788453at2"/>
<keyword evidence="8" id="KW-1185">Reference proteome</keyword>
<name>A0A562TGJ3_9HYPH</name>
<dbReference type="GO" id="GO:0022857">
    <property type="term" value="F:transmembrane transporter activity"/>
    <property type="evidence" value="ECO:0007669"/>
    <property type="project" value="InterPro"/>
</dbReference>
<dbReference type="InterPro" id="IPR036259">
    <property type="entry name" value="MFS_trans_sf"/>
</dbReference>
<keyword evidence="5 6" id="KW-0472">Membrane</keyword>
<comment type="subcellular location">
    <subcellularLocation>
        <location evidence="1">Cell membrane</location>
        <topology evidence="1">Multi-pass membrane protein</topology>
    </subcellularLocation>
</comment>
<keyword evidence="2" id="KW-1003">Cell membrane</keyword>
<dbReference type="AlphaFoldDB" id="A0A562TGJ3"/>
<feature type="transmembrane region" description="Helical" evidence="6">
    <location>
        <begin position="113"/>
        <end position="130"/>
    </location>
</feature>
<dbReference type="InterPro" id="IPR011701">
    <property type="entry name" value="MFS"/>
</dbReference>
<evidence type="ECO:0000256" key="4">
    <source>
        <dbReference type="ARBA" id="ARBA00022989"/>
    </source>
</evidence>
<comment type="caution">
    <text evidence="7">The sequence shown here is derived from an EMBL/GenBank/DDBJ whole genome shotgun (WGS) entry which is preliminary data.</text>
</comment>
<evidence type="ECO:0000256" key="3">
    <source>
        <dbReference type="ARBA" id="ARBA00022692"/>
    </source>
</evidence>
<protein>
    <submittedName>
        <fullName evidence="7">Putative MFS family arabinose efflux permease</fullName>
    </submittedName>
</protein>
<evidence type="ECO:0000313" key="7">
    <source>
        <dbReference type="EMBL" id="TWI92655.1"/>
    </source>
</evidence>
<evidence type="ECO:0000313" key="8">
    <source>
        <dbReference type="Proteomes" id="UP000320593"/>
    </source>
</evidence>
<dbReference type="PANTHER" id="PTHR43124">
    <property type="entry name" value="PURINE EFFLUX PUMP PBUE"/>
    <property type="match status" value="1"/>
</dbReference>
<evidence type="ECO:0000256" key="5">
    <source>
        <dbReference type="ARBA" id="ARBA00023136"/>
    </source>
</evidence>
<feature type="transmembrane region" description="Helical" evidence="6">
    <location>
        <begin position="291"/>
        <end position="309"/>
    </location>
</feature>
<feature type="transmembrane region" description="Helical" evidence="6">
    <location>
        <begin position="202"/>
        <end position="227"/>
    </location>
</feature>
<organism evidence="7 8">
    <name type="scientific">Roseibium hamelinense</name>
    <dbReference type="NCBI Taxonomy" id="150831"/>
    <lineage>
        <taxon>Bacteria</taxon>
        <taxon>Pseudomonadati</taxon>
        <taxon>Pseudomonadota</taxon>
        <taxon>Alphaproteobacteria</taxon>
        <taxon>Hyphomicrobiales</taxon>
        <taxon>Stappiaceae</taxon>
        <taxon>Roseibium</taxon>
    </lineage>
</organism>
<reference evidence="7 8" key="1">
    <citation type="submission" date="2019-07" db="EMBL/GenBank/DDBJ databases">
        <title>Genomic Encyclopedia of Archaeal and Bacterial Type Strains, Phase II (KMG-II): from individual species to whole genera.</title>
        <authorList>
            <person name="Goeker M."/>
        </authorList>
    </citation>
    <scope>NUCLEOTIDE SEQUENCE [LARGE SCALE GENOMIC DNA]</scope>
    <source>
        <strain evidence="7 8">ATCC BAA-252</strain>
    </source>
</reference>
<evidence type="ECO:0000256" key="2">
    <source>
        <dbReference type="ARBA" id="ARBA00022475"/>
    </source>
</evidence>
<feature type="transmembrane region" description="Helical" evidence="6">
    <location>
        <begin position="239"/>
        <end position="261"/>
    </location>
</feature>
<feature type="transmembrane region" description="Helical" evidence="6">
    <location>
        <begin position="137"/>
        <end position="155"/>
    </location>
</feature>